<dbReference type="SUPFAM" id="SSF55447">
    <property type="entry name" value="CO dehydrogenase flavoprotein C-terminal domain-like"/>
    <property type="match status" value="1"/>
</dbReference>
<dbReference type="InterPro" id="IPR005107">
    <property type="entry name" value="CO_DH_flav_C"/>
</dbReference>
<sequence>MLPFDFDYFQPKSLKEAVELFRYLEQQGKQPMFFSGGTELITLGRIDLAFSDAVIDIKNIPECKVMQYSGDYLFIGGALSLTQIEEANPFPLLTKVASEVADHTARGKITLGGNICAQIFYREAVLPLLLADSQLLIVGPEGVQTIHINDIFQQQLKLKKGELLVQTATERRFIEAPFFTVKRRQQWDTGYPLITIAALKIDQEFRVAISGLCPFPFRSQEAEAYLNRQGSMEERIDGALSVLPKPILDDVEGSAQYRLFVLRNLLYDALVALE</sequence>
<evidence type="ECO:0000313" key="5">
    <source>
        <dbReference type="EMBL" id="GHH96804.1"/>
    </source>
</evidence>
<keyword evidence="2" id="KW-0274">FAD</keyword>
<dbReference type="InterPro" id="IPR036683">
    <property type="entry name" value="CO_DH_flav_C_dom_sf"/>
</dbReference>
<organism evidence="5 6">
    <name type="scientific">Neobacillus kokaensis</name>
    <dbReference type="NCBI Taxonomy" id="2759023"/>
    <lineage>
        <taxon>Bacteria</taxon>
        <taxon>Bacillati</taxon>
        <taxon>Bacillota</taxon>
        <taxon>Bacilli</taxon>
        <taxon>Bacillales</taxon>
        <taxon>Bacillaceae</taxon>
        <taxon>Neobacillus</taxon>
    </lineage>
</organism>
<keyword evidence="1" id="KW-0285">Flavoprotein</keyword>
<reference evidence="5 6" key="1">
    <citation type="journal article" date="2022" name="Int. J. Syst. Evol. Microbiol.">
        <title>Neobacillus kokaensis sp. nov., isolated from soil.</title>
        <authorList>
            <person name="Yuki K."/>
            <person name="Matsubara H."/>
            <person name="Yamaguchi S."/>
        </authorList>
    </citation>
    <scope>NUCLEOTIDE SEQUENCE [LARGE SCALE GENOMIC DNA]</scope>
    <source>
        <strain evidence="5 6">LOB 377</strain>
    </source>
</reference>
<evidence type="ECO:0000259" key="4">
    <source>
        <dbReference type="PROSITE" id="PS51387"/>
    </source>
</evidence>
<dbReference type="RefSeq" id="WP_191269073.1">
    <property type="nucleotide sequence ID" value="NZ_BNDS01000001.1"/>
</dbReference>
<protein>
    <submittedName>
        <fullName evidence="5">Xanthine dehydrogenase</fullName>
    </submittedName>
</protein>
<evidence type="ECO:0000256" key="1">
    <source>
        <dbReference type="ARBA" id="ARBA00022630"/>
    </source>
</evidence>
<gene>
    <name evidence="5" type="ORF">AM1BK_03470</name>
</gene>
<dbReference type="InterPro" id="IPR051312">
    <property type="entry name" value="Diverse_Substr_Oxidored"/>
</dbReference>
<dbReference type="InterPro" id="IPR016167">
    <property type="entry name" value="FAD-bd_PCMH_sub1"/>
</dbReference>
<keyword evidence="3" id="KW-0560">Oxidoreductase</keyword>
<dbReference type="Gene3D" id="3.30.43.10">
    <property type="entry name" value="Uridine Diphospho-n-acetylenolpyruvylglucosamine Reductase, domain 2"/>
    <property type="match status" value="1"/>
</dbReference>
<dbReference type="PANTHER" id="PTHR42659:SF2">
    <property type="entry name" value="XANTHINE DEHYDROGENASE SUBUNIT C-RELATED"/>
    <property type="match status" value="1"/>
</dbReference>
<dbReference type="Proteomes" id="UP000637074">
    <property type="component" value="Unassembled WGS sequence"/>
</dbReference>
<proteinExistence type="predicted"/>
<dbReference type="InterPro" id="IPR016169">
    <property type="entry name" value="FAD-bd_PCMH_sub2"/>
</dbReference>
<dbReference type="EMBL" id="BNDS01000001">
    <property type="protein sequence ID" value="GHH96804.1"/>
    <property type="molecule type" value="Genomic_DNA"/>
</dbReference>
<dbReference type="InterPro" id="IPR036318">
    <property type="entry name" value="FAD-bd_PCMH-like_sf"/>
</dbReference>
<dbReference type="PROSITE" id="PS51387">
    <property type="entry name" value="FAD_PCMH"/>
    <property type="match status" value="1"/>
</dbReference>
<dbReference type="SUPFAM" id="SSF56176">
    <property type="entry name" value="FAD-binding/transporter-associated domain-like"/>
    <property type="match status" value="1"/>
</dbReference>
<dbReference type="InterPro" id="IPR002346">
    <property type="entry name" value="Mopterin_DH_FAD-bd"/>
</dbReference>
<evidence type="ECO:0000256" key="3">
    <source>
        <dbReference type="ARBA" id="ARBA00023002"/>
    </source>
</evidence>
<dbReference type="PANTHER" id="PTHR42659">
    <property type="entry name" value="XANTHINE DEHYDROGENASE SUBUNIT C-RELATED"/>
    <property type="match status" value="1"/>
</dbReference>
<dbReference type="Gene3D" id="3.30.465.10">
    <property type="match status" value="1"/>
</dbReference>
<dbReference type="Pfam" id="PF00941">
    <property type="entry name" value="FAD_binding_5"/>
    <property type="match status" value="1"/>
</dbReference>
<evidence type="ECO:0000256" key="2">
    <source>
        <dbReference type="ARBA" id="ARBA00022827"/>
    </source>
</evidence>
<dbReference type="InterPro" id="IPR016166">
    <property type="entry name" value="FAD-bd_PCMH"/>
</dbReference>
<accession>A0ABQ3MX31</accession>
<dbReference type="SMART" id="SM01092">
    <property type="entry name" value="CO_deh_flav_C"/>
    <property type="match status" value="1"/>
</dbReference>
<keyword evidence="6" id="KW-1185">Reference proteome</keyword>
<dbReference type="Gene3D" id="3.30.390.50">
    <property type="entry name" value="CO dehydrogenase flavoprotein, C-terminal domain"/>
    <property type="match status" value="1"/>
</dbReference>
<evidence type="ECO:0000313" key="6">
    <source>
        <dbReference type="Proteomes" id="UP000637074"/>
    </source>
</evidence>
<name>A0ABQ3MX31_9BACI</name>
<comment type="caution">
    <text evidence="5">The sequence shown here is derived from an EMBL/GenBank/DDBJ whole genome shotgun (WGS) entry which is preliminary data.</text>
</comment>
<feature type="domain" description="FAD-binding PCMH-type" evidence="4">
    <location>
        <begin position="1"/>
        <end position="176"/>
    </location>
</feature>